<accession>A0A8K0KHN7</accession>
<dbReference type="Proteomes" id="UP000792457">
    <property type="component" value="Unassembled WGS sequence"/>
</dbReference>
<keyword evidence="2" id="KW-1185">Reference proteome</keyword>
<comment type="caution">
    <text evidence="1">The sequence shown here is derived from an EMBL/GenBank/DDBJ whole genome shotgun (WGS) entry which is preliminary data.</text>
</comment>
<protein>
    <submittedName>
        <fullName evidence="1">Uncharacterized protein</fullName>
    </submittedName>
</protein>
<proteinExistence type="predicted"/>
<evidence type="ECO:0000313" key="1">
    <source>
        <dbReference type="EMBL" id="KAG8234717.1"/>
    </source>
</evidence>
<dbReference type="EMBL" id="KZ308839">
    <property type="protein sequence ID" value="KAG8234717.1"/>
    <property type="molecule type" value="Genomic_DNA"/>
</dbReference>
<reference evidence="1" key="2">
    <citation type="submission" date="2017-10" db="EMBL/GenBank/DDBJ databases">
        <title>Ladona fulva Genome sequencing and assembly.</title>
        <authorList>
            <person name="Murali S."/>
            <person name="Richards S."/>
            <person name="Bandaranaike D."/>
            <person name="Bellair M."/>
            <person name="Blankenburg K."/>
            <person name="Chao H."/>
            <person name="Dinh H."/>
            <person name="Doddapaneni H."/>
            <person name="Dugan-Rocha S."/>
            <person name="Elkadiri S."/>
            <person name="Gnanaolivu R."/>
            <person name="Hernandez B."/>
            <person name="Skinner E."/>
            <person name="Javaid M."/>
            <person name="Lee S."/>
            <person name="Li M."/>
            <person name="Ming W."/>
            <person name="Munidasa M."/>
            <person name="Muniz J."/>
            <person name="Nguyen L."/>
            <person name="Hughes D."/>
            <person name="Osuji N."/>
            <person name="Pu L.-L."/>
            <person name="Puazo M."/>
            <person name="Qu C."/>
            <person name="Quiroz J."/>
            <person name="Raj R."/>
            <person name="Weissenberger G."/>
            <person name="Xin Y."/>
            <person name="Zou X."/>
            <person name="Han Y."/>
            <person name="Worley K."/>
            <person name="Muzny D."/>
            <person name="Gibbs R."/>
        </authorList>
    </citation>
    <scope>NUCLEOTIDE SEQUENCE</scope>
    <source>
        <strain evidence="1">Sampled in the wild</strain>
    </source>
</reference>
<evidence type="ECO:0000313" key="2">
    <source>
        <dbReference type="Proteomes" id="UP000792457"/>
    </source>
</evidence>
<dbReference type="AlphaFoldDB" id="A0A8K0KHN7"/>
<reference evidence="1" key="1">
    <citation type="submission" date="2013-04" db="EMBL/GenBank/DDBJ databases">
        <authorList>
            <person name="Qu J."/>
            <person name="Murali S.C."/>
            <person name="Bandaranaike D."/>
            <person name="Bellair M."/>
            <person name="Blankenburg K."/>
            <person name="Chao H."/>
            <person name="Dinh H."/>
            <person name="Doddapaneni H."/>
            <person name="Downs B."/>
            <person name="Dugan-Rocha S."/>
            <person name="Elkadiri S."/>
            <person name="Gnanaolivu R.D."/>
            <person name="Hernandez B."/>
            <person name="Javaid M."/>
            <person name="Jayaseelan J.C."/>
            <person name="Lee S."/>
            <person name="Li M."/>
            <person name="Ming W."/>
            <person name="Munidasa M."/>
            <person name="Muniz J."/>
            <person name="Nguyen L."/>
            <person name="Ongeri F."/>
            <person name="Osuji N."/>
            <person name="Pu L.-L."/>
            <person name="Puazo M."/>
            <person name="Qu C."/>
            <person name="Quiroz J."/>
            <person name="Raj R."/>
            <person name="Weissenberger G."/>
            <person name="Xin Y."/>
            <person name="Zou X."/>
            <person name="Han Y."/>
            <person name="Richards S."/>
            <person name="Worley K."/>
            <person name="Muzny D."/>
            <person name="Gibbs R."/>
        </authorList>
    </citation>
    <scope>NUCLEOTIDE SEQUENCE</scope>
    <source>
        <strain evidence="1">Sampled in the wild</strain>
    </source>
</reference>
<organism evidence="1 2">
    <name type="scientific">Ladona fulva</name>
    <name type="common">Scarce chaser dragonfly</name>
    <name type="synonym">Libellula fulva</name>
    <dbReference type="NCBI Taxonomy" id="123851"/>
    <lineage>
        <taxon>Eukaryota</taxon>
        <taxon>Metazoa</taxon>
        <taxon>Ecdysozoa</taxon>
        <taxon>Arthropoda</taxon>
        <taxon>Hexapoda</taxon>
        <taxon>Insecta</taxon>
        <taxon>Pterygota</taxon>
        <taxon>Palaeoptera</taxon>
        <taxon>Odonata</taxon>
        <taxon>Epiprocta</taxon>
        <taxon>Anisoptera</taxon>
        <taxon>Libelluloidea</taxon>
        <taxon>Libellulidae</taxon>
        <taxon>Ladona</taxon>
    </lineage>
</organism>
<gene>
    <name evidence="1" type="ORF">J437_LFUL014334</name>
</gene>
<name>A0A8K0KHN7_LADFU</name>
<sequence length="103" mass="12018">MAKRIFRNGITKTCGLPGAGIDSDHILLMAKLNIRMEKVRMGKKKNIWNLGKIEEMGKEEFGKRICNCMEKNKKEWENAKENWIRIKENITKTAKEFIGYVMV</sequence>